<organism evidence="4 5">
    <name type="scientific">Thermoflavifilum thermophilum</name>
    <dbReference type="NCBI Taxonomy" id="1393122"/>
    <lineage>
        <taxon>Bacteria</taxon>
        <taxon>Pseudomonadati</taxon>
        <taxon>Bacteroidota</taxon>
        <taxon>Chitinophagia</taxon>
        <taxon>Chitinophagales</taxon>
        <taxon>Chitinophagaceae</taxon>
        <taxon>Thermoflavifilum</taxon>
    </lineage>
</organism>
<name>A0A1I7MXN0_9BACT</name>
<protein>
    <submittedName>
        <fullName evidence="4">Superfamily I DNA and/or RNA helicase</fullName>
    </submittedName>
</protein>
<dbReference type="OrthoDB" id="9757917at2"/>
<evidence type="ECO:0000259" key="1">
    <source>
        <dbReference type="Pfam" id="PF04480"/>
    </source>
</evidence>
<dbReference type="Pfam" id="PF13087">
    <property type="entry name" value="AAA_12"/>
    <property type="match status" value="1"/>
</dbReference>
<keyword evidence="4" id="KW-0378">Hydrolase</keyword>
<dbReference type="InterPro" id="IPR041679">
    <property type="entry name" value="DNA2/NAM7-like_C"/>
</dbReference>
<evidence type="ECO:0000259" key="3">
    <source>
        <dbReference type="Pfam" id="PF13087"/>
    </source>
</evidence>
<accession>A0A1I7MXN0</accession>
<dbReference type="InterPro" id="IPR007569">
    <property type="entry name" value="DUF559"/>
</dbReference>
<evidence type="ECO:0000259" key="2">
    <source>
        <dbReference type="Pfam" id="PF13086"/>
    </source>
</evidence>
<dbReference type="Gene3D" id="3.40.960.10">
    <property type="entry name" value="VSR Endonuclease"/>
    <property type="match status" value="1"/>
</dbReference>
<gene>
    <name evidence="4" type="ORF">SAMN05660895_0054</name>
</gene>
<proteinExistence type="predicted"/>
<dbReference type="SUPFAM" id="SSF52540">
    <property type="entry name" value="P-loop containing nucleoside triphosphate hydrolases"/>
    <property type="match status" value="1"/>
</dbReference>
<dbReference type="InterPro" id="IPR041677">
    <property type="entry name" value="DNA2/NAM7_AAA_11"/>
</dbReference>
<dbReference type="InterPro" id="IPR045055">
    <property type="entry name" value="DNA2/NAM7-like"/>
</dbReference>
<keyword evidence="5" id="KW-1185">Reference proteome</keyword>
<feature type="domain" description="DUF559" evidence="1">
    <location>
        <begin position="824"/>
        <end position="924"/>
    </location>
</feature>
<feature type="domain" description="DNA2/NAM7 helicase-like C-terminal" evidence="3">
    <location>
        <begin position="594"/>
        <end position="787"/>
    </location>
</feature>
<dbReference type="Gene3D" id="3.40.50.300">
    <property type="entry name" value="P-loop containing nucleotide triphosphate hydrolases"/>
    <property type="match status" value="2"/>
</dbReference>
<keyword evidence="4" id="KW-0347">Helicase</keyword>
<sequence>MNLLQILCSYWYECIKKEDVLEKDISINVRSKAILYPFDDDPFIFRKKDAPVKIENEKLNTYATTKAEGLEFFYGYPLLYYRDDKTDKQLVAPLFIIKVKFNRDGSDLFLSKDEQYPVCGIQALTKLGLRTEEIANINQFIEKLFIGNPKVDEQQLCSEALKIIEKEAEISIIEEINPLRLSNSKKLTKEMPAGLYNKSLVFARETTVFNIHLIKDLLDLKGKNDLEDTSLSFFVGSRTADKEEEITPVLPFPSNEYQISAIQDIFKHSFSVITGPPGTGKSQFISNLIVNLFLSGKTVLFVSHTGEAVDVVNTRINEQFRNLMLRTGKKELRQDLKGRFNEIIADSSKRNNKNISIDYIYSLWKTILEYRESLLKKDETERDFQQKYFHQKELKNILQIQGSIVKKLRIYFQLFILNFKLNWIKSRLEKLPSRLNFETKIRELEKEYYLSCQDFIRNTYLDKMLGSGKKIGLVNTFLNQVNSHRFSDEDINETSFINALRVLKIWSSTLKSLRGTFPLKANIFDYVIFDEASQIDLPSAAPALYRAKKAIIVGDPMQLTHIAGITKEIDYGLAKIHGLTEMKDIYPAKTRYCDVSLYKAAENYLPHSPILLTNHYRSEDQIISLCNQVFYEGRLKILSTLNYSKFPSSLPLGVQWEDVRGEVYKHPSGSRINQREVDEVNRIFQKVIKEISGTDLTVGVVTPYSRQRQAIYEKISSTTPVEVFEKHDVKILTAHQFQGSEKDIVIFSLVLTSKGNGNSDTWYNIYPQILNVALSRARYLLYIIGDKSFCEDRKGILGKIKSVYEKIKDEEKLEEYDLYAKFDTPTEKMFFEQLQKIKLDKLGYKLIPKLVVKRYTLDFAIVGKKKINVEIDGTQHEIIEGMPVLEDVERDEFLRKEGWEILRFPNFMILSEMPKVIDELLTKLK</sequence>
<dbReference type="PANTHER" id="PTHR10887">
    <property type="entry name" value="DNA2/NAM7 HELICASE FAMILY"/>
    <property type="match status" value="1"/>
</dbReference>
<evidence type="ECO:0000313" key="4">
    <source>
        <dbReference type="EMBL" id="SFV27173.1"/>
    </source>
</evidence>
<dbReference type="PANTHER" id="PTHR10887:SF495">
    <property type="entry name" value="HELICASE SENATAXIN ISOFORM X1-RELATED"/>
    <property type="match status" value="1"/>
</dbReference>
<feature type="domain" description="DNA2/NAM7 helicase helicase" evidence="2">
    <location>
        <begin position="254"/>
        <end position="559"/>
    </location>
</feature>
<dbReference type="RefSeq" id="WP_092456081.1">
    <property type="nucleotide sequence ID" value="NZ_FPCJ01000001.1"/>
</dbReference>
<dbReference type="CDD" id="cd18808">
    <property type="entry name" value="SF1_C_Upf1"/>
    <property type="match status" value="1"/>
</dbReference>
<dbReference type="Pfam" id="PF04480">
    <property type="entry name" value="DUF559"/>
    <property type="match status" value="1"/>
</dbReference>
<reference evidence="5" key="1">
    <citation type="submission" date="2016-10" db="EMBL/GenBank/DDBJ databases">
        <authorList>
            <person name="Varghese N."/>
            <person name="Submissions S."/>
        </authorList>
    </citation>
    <scope>NUCLEOTIDE SEQUENCE [LARGE SCALE GENOMIC DNA]</scope>
    <source>
        <strain evidence="5">DSM 14807</strain>
    </source>
</reference>
<dbReference type="Proteomes" id="UP000199537">
    <property type="component" value="Unassembled WGS sequence"/>
</dbReference>
<dbReference type="InterPro" id="IPR047187">
    <property type="entry name" value="SF1_C_Upf1"/>
</dbReference>
<keyword evidence="4" id="KW-0547">Nucleotide-binding</keyword>
<dbReference type="Pfam" id="PF13086">
    <property type="entry name" value="AAA_11"/>
    <property type="match status" value="1"/>
</dbReference>
<keyword evidence="4" id="KW-0067">ATP-binding</keyword>
<dbReference type="STRING" id="1393122.SAMN05660895_0054"/>
<evidence type="ECO:0000313" key="5">
    <source>
        <dbReference type="Proteomes" id="UP000199537"/>
    </source>
</evidence>
<dbReference type="InterPro" id="IPR027417">
    <property type="entry name" value="P-loop_NTPase"/>
</dbReference>
<dbReference type="GO" id="GO:0004386">
    <property type="term" value="F:helicase activity"/>
    <property type="evidence" value="ECO:0007669"/>
    <property type="project" value="UniProtKB-KW"/>
</dbReference>
<dbReference type="AlphaFoldDB" id="A0A1I7MXN0"/>
<dbReference type="EMBL" id="FPCJ01000001">
    <property type="protein sequence ID" value="SFV27173.1"/>
    <property type="molecule type" value="Genomic_DNA"/>
</dbReference>